<gene>
    <name evidence="2" type="ORF">GQF42_30410</name>
</gene>
<accession>A0A6I6N8Q3</accession>
<evidence type="ECO:0000313" key="2">
    <source>
        <dbReference type="EMBL" id="QHA07039.1"/>
    </source>
</evidence>
<dbReference type="KEGG" id="sbro:GQF42_30410"/>
<proteinExistence type="predicted"/>
<keyword evidence="3" id="KW-1185">Reference proteome</keyword>
<evidence type="ECO:0000313" key="3">
    <source>
        <dbReference type="Proteomes" id="UP000436138"/>
    </source>
</evidence>
<organism evidence="2 3">
    <name type="scientific">Streptomyces broussonetiae</name>
    <dbReference type="NCBI Taxonomy" id="2686304"/>
    <lineage>
        <taxon>Bacteria</taxon>
        <taxon>Bacillati</taxon>
        <taxon>Actinomycetota</taxon>
        <taxon>Actinomycetes</taxon>
        <taxon>Kitasatosporales</taxon>
        <taxon>Streptomycetaceae</taxon>
        <taxon>Streptomyces</taxon>
    </lineage>
</organism>
<evidence type="ECO:0000256" key="1">
    <source>
        <dbReference type="SAM" id="MobiDB-lite"/>
    </source>
</evidence>
<feature type="compositionally biased region" description="Basic and acidic residues" evidence="1">
    <location>
        <begin position="11"/>
        <end position="22"/>
    </location>
</feature>
<dbReference type="AlphaFoldDB" id="A0A6I6N8Q3"/>
<name>A0A6I6N8Q3_9ACTN</name>
<feature type="compositionally biased region" description="Basic and acidic residues" evidence="1">
    <location>
        <begin position="52"/>
        <end position="63"/>
    </location>
</feature>
<dbReference type="EMBL" id="CP047020">
    <property type="protein sequence ID" value="QHA07039.1"/>
    <property type="molecule type" value="Genomic_DNA"/>
</dbReference>
<sequence length="63" mass="6509">MLSLTEAGQRTPERDMTARDARLAGAPGALGETERGLPARAATVLERPGSPESERESASDSAG</sequence>
<dbReference type="RefSeq" id="WP_158925165.1">
    <property type="nucleotide sequence ID" value="NZ_CP047020.1"/>
</dbReference>
<feature type="region of interest" description="Disordered" evidence="1">
    <location>
        <begin position="1"/>
        <end position="63"/>
    </location>
</feature>
<protein>
    <submittedName>
        <fullName evidence="2">Uncharacterized protein</fullName>
    </submittedName>
</protein>
<dbReference type="Proteomes" id="UP000436138">
    <property type="component" value="Chromosome"/>
</dbReference>
<reference evidence="2 3" key="1">
    <citation type="submission" date="2019-12" db="EMBL/GenBank/DDBJ databases">
        <title>Streptomyces sp. strain T44 isolated from rhizosphere soil of Broussonetia papyrifera.</title>
        <authorList>
            <person name="Mo P."/>
        </authorList>
    </citation>
    <scope>NUCLEOTIDE SEQUENCE [LARGE SCALE GENOMIC DNA]</scope>
    <source>
        <strain evidence="2 3">T44</strain>
    </source>
</reference>